<accession>A0A437S4C4</accession>
<evidence type="ECO:0000313" key="2">
    <source>
        <dbReference type="EMBL" id="RVU53838.1"/>
    </source>
</evidence>
<dbReference type="PANTHER" id="PTHR36503">
    <property type="entry name" value="BLR2520 PROTEIN"/>
    <property type="match status" value="1"/>
</dbReference>
<reference evidence="2 3" key="1">
    <citation type="submission" date="2018-11" db="EMBL/GenBank/DDBJ databases">
        <title>Genome sequencing and assembly of Anaerosphaera sp. nov., GS7-6-2.</title>
        <authorList>
            <person name="Rettenmaier R."/>
            <person name="Liebl W."/>
            <person name="Zverlov V."/>
        </authorList>
    </citation>
    <scope>NUCLEOTIDE SEQUENCE [LARGE SCALE GENOMIC DNA]</scope>
    <source>
        <strain evidence="2 3">GS7-6-2</strain>
    </source>
</reference>
<dbReference type="Proteomes" id="UP000288812">
    <property type="component" value="Unassembled WGS sequence"/>
</dbReference>
<sequence>MSIDVLVNVPVKDIKKSIIFYECLGFKYVKEFSSEDTATMKWNDNFAITLLTHGFHKKLIRGKNTADAEKDIGVFVSFILESPEAVKKFAEVAKENGGDYYEVDLGISKEKLYFLEVEDLDGNILEPNWMVM</sequence>
<feature type="domain" description="Glyoxalase/fosfomycin resistance/dioxygenase" evidence="1">
    <location>
        <begin position="7"/>
        <end position="126"/>
    </location>
</feature>
<dbReference type="PANTHER" id="PTHR36503:SF2">
    <property type="entry name" value="BLR2408 PROTEIN"/>
    <property type="match status" value="1"/>
</dbReference>
<dbReference type="EMBL" id="RLIH01000027">
    <property type="protein sequence ID" value="RVU53838.1"/>
    <property type="molecule type" value="Genomic_DNA"/>
</dbReference>
<organism evidence="2 3">
    <name type="scientific">Anaerosphaera multitolerans</name>
    <dbReference type="NCBI Taxonomy" id="2487351"/>
    <lineage>
        <taxon>Bacteria</taxon>
        <taxon>Bacillati</taxon>
        <taxon>Bacillota</taxon>
        <taxon>Tissierellia</taxon>
        <taxon>Tissierellales</taxon>
        <taxon>Peptoniphilaceae</taxon>
        <taxon>Anaerosphaera</taxon>
    </lineage>
</organism>
<dbReference type="SUPFAM" id="SSF54593">
    <property type="entry name" value="Glyoxalase/Bleomycin resistance protein/Dihydroxybiphenyl dioxygenase"/>
    <property type="match status" value="1"/>
</dbReference>
<dbReference type="Pfam" id="PF00903">
    <property type="entry name" value="Glyoxalase"/>
    <property type="match status" value="1"/>
</dbReference>
<dbReference type="InterPro" id="IPR029068">
    <property type="entry name" value="Glyas_Bleomycin-R_OHBP_Dase"/>
</dbReference>
<dbReference type="Gene3D" id="3.10.180.10">
    <property type="entry name" value="2,3-Dihydroxybiphenyl 1,2-Dioxygenase, domain 1"/>
    <property type="match status" value="1"/>
</dbReference>
<comment type="caution">
    <text evidence="2">The sequence shown here is derived from an EMBL/GenBank/DDBJ whole genome shotgun (WGS) entry which is preliminary data.</text>
</comment>
<name>A0A437S4C4_9FIRM</name>
<protein>
    <submittedName>
        <fullName evidence="2">Glyoxalase</fullName>
    </submittedName>
</protein>
<proteinExistence type="predicted"/>
<evidence type="ECO:0000313" key="3">
    <source>
        <dbReference type="Proteomes" id="UP000288812"/>
    </source>
</evidence>
<dbReference type="RefSeq" id="WP_127725398.1">
    <property type="nucleotide sequence ID" value="NZ_RLIH01000027.1"/>
</dbReference>
<gene>
    <name evidence="2" type="ORF">EF514_10500</name>
</gene>
<dbReference type="OrthoDB" id="9798430at2"/>
<keyword evidence="3" id="KW-1185">Reference proteome</keyword>
<dbReference type="AlphaFoldDB" id="A0A437S4C4"/>
<dbReference type="InterPro" id="IPR004360">
    <property type="entry name" value="Glyas_Fos-R_dOase_dom"/>
</dbReference>
<evidence type="ECO:0000259" key="1">
    <source>
        <dbReference type="Pfam" id="PF00903"/>
    </source>
</evidence>